<organism evidence="1 2">
    <name type="scientific">Burkholderia multivorans CGD2</name>
    <dbReference type="NCBI Taxonomy" id="513052"/>
    <lineage>
        <taxon>Bacteria</taxon>
        <taxon>Pseudomonadati</taxon>
        <taxon>Pseudomonadota</taxon>
        <taxon>Betaproteobacteria</taxon>
        <taxon>Burkholderiales</taxon>
        <taxon>Burkholderiaceae</taxon>
        <taxon>Burkholderia</taxon>
        <taxon>Burkholderia cepacia complex</taxon>
    </lineage>
</organism>
<dbReference type="EMBL" id="ACFC01000013">
    <property type="protein sequence ID" value="EEE04805.1"/>
    <property type="molecule type" value="Genomic_DNA"/>
</dbReference>
<gene>
    <name evidence="1" type="ORF">BURMUCGD2_6222</name>
</gene>
<comment type="caution">
    <text evidence="1">The sequence shown here is derived from an EMBL/GenBank/DDBJ whole genome shotgun (WGS) entry which is preliminary data.</text>
</comment>
<dbReference type="Proteomes" id="UP000004535">
    <property type="component" value="Unassembled WGS sequence"/>
</dbReference>
<name>B9BWY5_9BURK</name>
<protein>
    <submittedName>
        <fullName evidence="1">Uncharacterized protein</fullName>
    </submittedName>
</protein>
<accession>B9BWY5</accession>
<sequence>MRAHLFTHRLRSRRVARPSWRGAGAGMPRACRCAPRTLPHTMESPLP</sequence>
<proteinExistence type="predicted"/>
<dbReference type="AlphaFoldDB" id="B9BWY5"/>
<evidence type="ECO:0000313" key="2">
    <source>
        <dbReference type="Proteomes" id="UP000004535"/>
    </source>
</evidence>
<reference evidence="1 2" key="1">
    <citation type="journal article" date="2012" name="J. Bacteriol.">
        <title>Draft Genome Sequence Determination for Cystic Fibrosis and Chronic Granulomatous Disease Burkholderia multivorans Isolates.</title>
        <authorList>
            <person name="Varga J.J."/>
            <person name="Losada L."/>
            <person name="Zelazny A.M."/>
            <person name="Brinkac L."/>
            <person name="Harkins D."/>
            <person name="Radune D."/>
            <person name="Hostetler J."/>
            <person name="Sampaio E.P."/>
            <person name="Ronning C.M."/>
            <person name="Nierman W.C."/>
            <person name="Greenberg D.E."/>
            <person name="Holland S.M."/>
            <person name="Goldberg J.B."/>
        </authorList>
    </citation>
    <scope>NUCLEOTIDE SEQUENCE [LARGE SCALE GENOMIC DNA]</scope>
    <source>
        <strain evidence="1 2">CGD2</strain>
    </source>
</reference>
<evidence type="ECO:0000313" key="1">
    <source>
        <dbReference type="EMBL" id="EEE04805.1"/>
    </source>
</evidence>